<gene>
    <name evidence="1" type="ORF">EHQ83_05625</name>
</gene>
<dbReference type="NCBIfam" id="NF047530">
    <property type="entry name" value="SrpBC"/>
    <property type="match status" value="1"/>
</dbReference>
<organism evidence="1 2">
    <name type="scientific">Leptospira yasudae</name>
    <dbReference type="NCBI Taxonomy" id="2202201"/>
    <lineage>
        <taxon>Bacteria</taxon>
        <taxon>Pseudomonadati</taxon>
        <taxon>Spirochaetota</taxon>
        <taxon>Spirochaetia</taxon>
        <taxon>Leptospirales</taxon>
        <taxon>Leptospiraceae</taxon>
        <taxon>Leptospira</taxon>
    </lineage>
</organism>
<dbReference type="Proteomes" id="UP000297613">
    <property type="component" value="Unassembled WGS sequence"/>
</dbReference>
<evidence type="ECO:0000313" key="1">
    <source>
        <dbReference type="EMBL" id="TGL86093.1"/>
    </source>
</evidence>
<name>A0A6N4QFZ8_9LEPT</name>
<comment type="caution">
    <text evidence="1">The sequence shown here is derived from an EMBL/GenBank/DDBJ whole genome shotgun (WGS) entry which is preliminary data.</text>
</comment>
<protein>
    <recommendedName>
        <fullName evidence="3">Lipoprotein</fullName>
    </recommendedName>
</protein>
<evidence type="ECO:0000313" key="2">
    <source>
        <dbReference type="Proteomes" id="UP000297613"/>
    </source>
</evidence>
<dbReference type="RefSeq" id="WP_135569776.1">
    <property type="nucleotide sequence ID" value="NZ_RQGK01000040.1"/>
</dbReference>
<sequence length="237" mass="24723">MFQKIFFTLTTVLLVIQCGGKGGDDSNEQAALLLALMPKDQGISGVYAILAKQSGGGGGGAGAYSKGSVSPFQAYSGTYPCPRGGSDTVNGDITGGMAGGVFTATLTGMKHTYVACSFLAPRIDGSNQDSSLLVLNGEVVQSGTVSQTIDPSNTATLIKVTQSGSYNLSSSNYTVNGYLYPKFDLTFSSNNSKLTIENANDLDKATVTVDETTHVTGTIGDKSIDTTYTYKTTFKMK</sequence>
<dbReference type="AlphaFoldDB" id="A0A6N4QFZ8"/>
<dbReference type="EMBL" id="RQGM01000022">
    <property type="protein sequence ID" value="TGL86093.1"/>
    <property type="molecule type" value="Genomic_DNA"/>
</dbReference>
<proteinExistence type="predicted"/>
<accession>A0A6N4QFZ8</accession>
<reference evidence="1 2" key="1">
    <citation type="journal article" date="2019" name="PLoS Negl. Trop. Dis.">
        <title>Revisiting the worldwide diversity of Leptospira species in the environment.</title>
        <authorList>
            <person name="Vincent A.T."/>
            <person name="Schiettekatte O."/>
            <person name="Bourhy P."/>
            <person name="Veyrier F.J."/>
            <person name="Picardeau M."/>
        </authorList>
    </citation>
    <scope>NUCLEOTIDE SEQUENCE [LARGE SCALE GENOMIC DNA]</scope>
    <source>
        <strain evidence="1 2">201702445</strain>
    </source>
</reference>
<evidence type="ECO:0008006" key="3">
    <source>
        <dbReference type="Google" id="ProtNLM"/>
    </source>
</evidence>